<dbReference type="GO" id="GO:0003824">
    <property type="term" value="F:catalytic activity"/>
    <property type="evidence" value="ECO:0007669"/>
    <property type="project" value="UniProtKB-ARBA"/>
</dbReference>
<protein>
    <submittedName>
        <fullName evidence="2">Pimeloyl-ACP methyl ester carboxylesterase</fullName>
    </submittedName>
</protein>
<dbReference type="Proteomes" id="UP000184440">
    <property type="component" value="Unassembled WGS sequence"/>
</dbReference>
<organism evidence="2 3">
    <name type="scientific">Cryptosporangium aurantiacum</name>
    <dbReference type="NCBI Taxonomy" id="134849"/>
    <lineage>
        <taxon>Bacteria</taxon>
        <taxon>Bacillati</taxon>
        <taxon>Actinomycetota</taxon>
        <taxon>Actinomycetes</taxon>
        <taxon>Cryptosporangiales</taxon>
        <taxon>Cryptosporangiaceae</taxon>
        <taxon>Cryptosporangium</taxon>
    </lineage>
</organism>
<dbReference type="RefSeq" id="WP_073251737.1">
    <property type="nucleotide sequence ID" value="NZ_FRCS01000001.1"/>
</dbReference>
<accession>A0A1M7K0B2</accession>
<feature type="domain" description="AB hydrolase-1" evidence="1">
    <location>
        <begin position="15"/>
        <end position="251"/>
    </location>
</feature>
<evidence type="ECO:0000313" key="3">
    <source>
        <dbReference type="Proteomes" id="UP000184440"/>
    </source>
</evidence>
<dbReference type="OrthoDB" id="9808398at2"/>
<gene>
    <name evidence="2" type="ORF">SAMN05443668_101961</name>
</gene>
<dbReference type="Gene3D" id="3.40.50.1820">
    <property type="entry name" value="alpha/beta hydrolase"/>
    <property type="match status" value="1"/>
</dbReference>
<dbReference type="Pfam" id="PF12697">
    <property type="entry name" value="Abhydrolase_6"/>
    <property type="match status" value="1"/>
</dbReference>
<dbReference type="InterPro" id="IPR029058">
    <property type="entry name" value="AB_hydrolase_fold"/>
</dbReference>
<evidence type="ECO:0000313" key="2">
    <source>
        <dbReference type="EMBL" id="SHM58668.1"/>
    </source>
</evidence>
<keyword evidence="3" id="KW-1185">Reference proteome</keyword>
<dbReference type="PANTHER" id="PTHR46438:SF11">
    <property type="entry name" value="LIPASE-RELATED"/>
    <property type="match status" value="1"/>
</dbReference>
<evidence type="ECO:0000259" key="1">
    <source>
        <dbReference type="Pfam" id="PF12697"/>
    </source>
</evidence>
<sequence length="263" mass="27842">MTELAYTRCGSGTPLVLLHGLGSSRGAWDPVVPDLAERFDVIAVDLPGFGESAPLRAEPTPAALAAAVAHLLDALRIDTPHVAGNSLGGWVALELARLRPVASLALLSPAGLWRDRTPLYTVVSLRMMRWLIGHATGLLCRLVTYRVGRVLVLRQVHGRPARVDPAYARAGIRAFADAPGYEATLAATRTRHYRAAAPMDAPVTVAFGSRDRILLPSQAQNLGQLPPGTRVASLPGCGHVPMPDDPEGVVALVMRATARVSAA</sequence>
<reference evidence="2 3" key="1">
    <citation type="submission" date="2016-11" db="EMBL/GenBank/DDBJ databases">
        <authorList>
            <person name="Jaros S."/>
            <person name="Januszkiewicz K."/>
            <person name="Wedrychowicz H."/>
        </authorList>
    </citation>
    <scope>NUCLEOTIDE SEQUENCE [LARGE SCALE GENOMIC DNA]</scope>
    <source>
        <strain evidence="2 3">DSM 46144</strain>
    </source>
</reference>
<dbReference type="AlphaFoldDB" id="A0A1M7K0B2"/>
<dbReference type="STRING" id="134849.SAMN05443668_101961"/>
<proteinExistence type="predicted"/>
<dbReference type="SUPFAM" id="SSF53474">
    <property type="entry name" value="alpha/beta-Hydrolases"/>
    <property type="match status" value="1"/>
</dbReference>
<dbReference type="InterPro" id="IPR000073">
    <property type="entry name" value="AB_hydrolase_1"/>
</dbReference>
<dbReference type="PANTHER" id="PTHR46438">
    <property type="entry name" value="ALPHA/BETA-HYDROLASES SUPERFAMILY PROTEIN"/>
    <property type="match status" value="1"/>
</dbReference>
<name>A0A1M7K0B2_9ACTN</name>
<dbReference type="PRINTS" id="PR00111">
    <property type="entry name" value="ABHYDROLASE"/>
</dbReference>
<dbReference type="EMBL" id="FRCS01000001">
    <property type="protein sequence ID" value="SHM58668.1"/>
    <property type="molecule type" value="Genomic_DNA"/>
</dbReference>